<dbReference type="AlphaFoldDB" id="A0AAW1VIF9"/>
<accession>A0AAW1VIF9</accession>
<sequence length="102" mass="11273">MNSLNLRCANNNMIVPEHCNNNDEINDYFNDSELNLRCGVGPDVVDTYNSQKFVSTLECVLNVASEKEVKGLVTTESTFSGSNGISSDMLNICLPYILPYSN</sequence>
<evidence type="ECO:0000313" key="1">
    <source>
        <dbReference type="EMBL" id="KAK9892711.1"/>
    </source>
</evidence>
<protein>
    <submittedName>
        <fullName evidence="1">Uncharacterized protein</fullName>
    </submittedName>
</protein>
<dbReference type="Proteomes" id="UP001431783">
    <property type="component" value="Unassembled WGS sequence"/>
</dbReference>
<name>A0AAW1VIF9_9CUCU</name>
<organism evidence="1 2">
    <name type="scientific">Henosepilachna vigintioctopunctata</name>
    <dbReference type="NCBI Taxonomy" id="420089"/>
    <lineage>
        <taxon>Eukaryota</taxon>
        <taxon>Metazoa</taxon>
        <taxon>Ecdysozoa</taxon>
        <taxon>Arthropoda</taxon>
        <taxon>Hexapoda</taxon>
        <taxon>Insecta</taxon>
        <taxon>Pterygota</taxon>
        <taxon>Neoptera</taxon>
        <taxon>Endopterygota</taxon>
        <taxon>Coleoptera</taxon>
        <taxon>Polyphaga</taxon>
        <taxon>Cucujiformia</taxon>
        <taxon>Coccinelloidea</taxon>
        <taxon>Coccinellidae</taxon>
        <taxon>Epilachninae</taxon>
        <taxon>Epilachnini</taxon>
        <taxon>Henosepilachna</taxon>
    </lineage>
</organism>
<gene>
    <name evidence="1" type="ORF">WA026_021571</name>
</gene>
<reference evidence="1 2" key="1">
    <citation type="submission" date="2023-03" db="EMBL/GenBank/DDBJ databases">
        <title>Genome insight into feeding habits of ladybird beetles.</title>
        <authorList>
            <person name="Li H.-S."/>
            <person name="Huang Y.-H."/>
            <person name="Pang H."/>
        </authorList>
    </citation>
    <scope>NUCLEOTIDE SEQUENCE [LARGE SCALE GENOMIC DNA]</scope>
    <source>
        <strain evidence="1">SYSU_2023b</strain>
        <tissue evidence="1">Whole body</tissue>
    </source>
</reference>
<proteinExistence type="predicted"/>
<dbReference type="EMBL" id="JARQZJ010000137">
    <property type="protein sequence ID" value="KAK9892711.1"/>
    <property type="molecule type" value="Genomic_DNA"/>
</dbReference>
<evidence type="ECO:0000313" key="2">
    <source>
        <dbReference type="Proteomes" id="UP001431783"/>
    </source>
</evidence>
<keyword evidence="2" id="KW-1185">Reference proteome</keyword>
<comment type="caution">
    <text evidence="1">The sequence shown here is derived from an EMBL/GenBank/DDBJ whole genome shotgun (WGS) entry which is preliminary data.</text>
</comment>